<dbReference type="PRINTS" id="PR01438">
    <property type="entry name" value="UNVRSLSTRESS"/>
</dbReference>
<dbReference type="InterPro" id="IPR006015">
    <property type="entry name" value="Universal_stress_UspA"/>
</dbReference>
<dbReference type="KEGG" id="ares:IWH25_06335"/>
<sequence length="141" mass="14911">MLKALVPVDGSRTSLRAVEHVIKLARACEPMAVVLVNVQVPPDSWEVQSFLKASEVQAIQDGKGNDAIDAAGHLLDEAGVAYERCVLHGPVAESIVAHAHQAGCDKIVMGARGESLLEEILIGSTTQAVIRVTDIPVTVVK</sequence>
<evidence type="ECO:0000313" key="4">
    <source>
        <dbReference type="Proteomes" id="UP000663444"/>
    </source>
</evidence>
<dbReference type="AlphaFoldDB" id="A0A974Y509"/>
<dbReference type="InterPro" id="IPR014729">
    <property type="entry name" value="Rossmann-like_a/b/a_fold"/>
</dbReference>
<dbReference type="SUPFAM" id="SSF52402">
    <property type="entry name" value="Adenine nucleotide alpha hydrolases-like"/>
    <property type="match status" value="1"/>
</dbReference>
<keyword evidence="4" id="KW-1185">Reference proteome</keyword>
<dbReference type="Pfam" id="PF00582">
    <property type="entry name" value="Usp"/>
    <property type="match status" value="1"/>
</dbReference>
<protein>
    <submittedName>
        <fullName evidence="3">Universal stress protein</fullName>
    </submittedName>
</protein>
<proteinExistence type="inferred from homology"/>
<reference evidence="3" key="1">
    <citation type="submission" date="2020-11" db="EMBL/GenBank/DDBJ databases">
        <title>Azospira restricta DSM 18626 genome sequence.</title>
        <authorList>
            <person name="Moe W.M."/>
        </authorList>
    </citation>
    <scope>NUCLEOTIDE SEQUENCE</scope>
    <source>
        <strain evidence="3">DSM 18626</strain>
    </source>
</reference>
<dbReference type="PANTHER" id="PTHR46268:SF15">
    <property type="entry name" value="UNIVERSAL STRESS PROTEIN HP_0031"/>
    <property type="match status" value="1"/>
</dbReference>
<evidence type="ECO:0000256" key="1">
    <source>
        <dbReference type="ARBA" id="ARBA00008791"/>
    </source>
</evidence>
<evidence type="ECO:0000259" key="2">
    <source>
        <dbReference type="Pfam" id="PF00582"/>
    </source>
</evidence>
<dbReference type="CDD" id="cd00293">
    <property type="entry name" value="USP-like"/>
    <property type="match status" value="1"/>
</dbReference>
<feature type="domain" description="UspA" evidence="2">
    <location>
        <begin position="3"/>
        <end position="141"/>
    </location>
</feature>
<dbReference type="PANTHER" id="PTHR46268">
    <property type="entry name" value="STRESS RESPONSE PROTEIN NHAX"/>
    <property type="match status" value="1"/>
</dbReference>
<dbReference type="RefSeq" id="WP_203388483.1">
    <property type="nucleotide sequence ID" value="NZ_CP064781.1"/>
</dbReference>
<name>A0A974Y509_9RHOO</name>
<dbReference type="Gene3D" id="3.40.50.620">
    <property type="entry name" value="HUPs"/>
    <property type="match status" value="1"/>
</dbReference>
<evidence type="ECO:0000313" key="3">
    <source>
        <dbReference type="EMBL" id="QRJ64955.1"/>
    </source>
</evidence>
<dbReference type="InterPro" id="IPR006016">
    <property type="entry name" value="UspA"/>
</dbReference>
<gene>
    <name evidence="3" type="ORF">IWH25_06335</name>
</gene>
<comment type="similarity">
    <text evidence="1">Belongs to the universal stress protein A family.</text>
</comment>
<dbReference type="EMBL" id="CP064781">
    <property type="protein sequence ID" value="QRJ64955.1"/>
    <property type="molecule type" value="Genomic_DNA"/>
</dbReference>
<dbReference type="Proteomes" id="UP000663444">
    <property type="component" value="Chromosome"/>
</dbReference>
<accession>A0A974Y509</accession>
<organism evidence="3 4">
    <name type="scientific">Azospira restricta</name>
    <dbReference type="NCBI Taxonomy" id="404405"/>
    <lineage>
        <taxon>Bacteria</taxon>
        <taxon>Pseudomonadati</taxon>
        <taxon>Pseudomonadota</taxon>
        <taxon>Betaproteobacteria</taxon>
        <taxon>Rhodocyclales</taxon>
        <taxon>Rhodocyclaceae</taxon>
        <taxon>Azospira</taxon>
    </lineage>
</organism>